<evidence type="ECO:0000256" key="1">
    <source>
        <dbReference type="SAM" id="MobiDB-lite"/>
    </source>
</evidence>
<gene>
    <name evidence="2" type="ORF">ROHU_008855</name>
</gene>
<proteinExistence type="predicted"/>
<sequence length="233" mass="26185">MQVQDPPVREANFEGLPQERPVATSNKTPKDLQRPFADGPFPPATPRSFALPKIAQSVEETKVSVEQKEKIPAFEEMTAQKDAYHHPSPVRSFILPEISESVKETKVDMEPLEKTSFEEMMAPKDLQSLSSRGFQCPSHVRSFASPQTSLYGEEPHVYSVQVEECHSESPVHTHPSSAMKLPRIQTQKSDKPETCKYDSLKCTTCAGELSIRHFRVLSCALDVFYEDTSDTTE</sequence>
<organism evidence="2 3">
    <name type="scientific">Labeo rohita</name>
    <name type="common">Indian major carp</name>
    <name type="synonym">Cyprinus rohita</name>
    <dbReference type="NCBI Taxonomy" id="84645"/>
    <lineage>
        <taxon>Eukaryota</taxon>
        <taxon>Metazoa</taxon>
        <taxon>Chordata</taxon>
        <taxon>Craniata</taxon>
        <taxon>Vertebrata</taxon>
        <taxon>Euteleostomi</taxon>
        <taxon>Actinopterygii</taxon>
        <taxon>Neopterygii</taxon>
        <taxon>Teleostei</taxon>
        <taxon>Ostariophysi</taxon>
        <taxon>Cypriniformes</taxon>
        <taxon>Cyprinidae</taxon>
        <taxon>Labeoninae</taxon>
        <taxon>Labeonini</taxon>
        <taxon>Labeo</taxon>
    </lineage>
</organism>
<accession>A0A498M623</accession>
<name>A0A498M623_LABRO</name>
<reference evidence="2 3" key="1">
    <citation type="submission" date="2018-03" db="EMBL/GenBank/DDBJ databases">
        <title>Draft genome sequence of Rohu Carp (Labeo rohita).</title>
        <authorList>
            <person name="Das P."/>
            <person name="Kushwaha B."/>
            <person name="Joshi C.G."/>
            <person name="Kumar D."/>
            <person name="Nagpure N.S."/>
            <person name="Sahoo L."/>
            <person name="Das S.P."/>
            <person name="Bit A."/>
            <person name="Patnaik S."/>
            <person name="Meher P.K."/>
            <person name="Jayasankar P."/>
            <person name="Koringa P.G."/>
            <person name="Patel N.V."/>
            <person name="Hinsu A.T."/>
            <person name="Kumar R."/>
            <person name="Pandey M."/>
            <person name="Agarwal S."/>
            <person name="Srivastava S."/>
            <person name="Singh M."/>
            <person name="Iquebal M.A."/>
            <person name="Jaiswal S."/>
            <person name="Angadi U.B."/>
            <person name="Kumar N."/>
            <person name="Raza M."/>
            <person name="Shah T.M."/>
            <person name="Rai A."/>
            <person name="Jena J.K."/>
        </authorList>
    </citation>
    <scope>NUCLEOTIDE SEQUENCE [LARGE SCALE GENOMIC DNA]</scope>
    <source>
        <strain evidence="2">DASCIFA01</strain>
        <tissue evidence="2">Testis</tissue>
    </source>
</reference>
<comment type="caution">
    <text evidence="2">The sequence shown here is derived from an EMBL/GenBank/DDBJ whole genome shotgun (WGS) entry which is preliminary data.</text>
</comment>
<evidence type="ECO:0000313" key="2">
    <source>
        <dbReference type="EMBL" id="RXN14946.1"/>
    </source>
</evidence>
<dbReference type="STRING" id="84645.A0A498M623"/>
<dbReference type="Proteomes" id="UP000290572">
    <property type="component" value="Unassembled WGS sequence"/>
</dbReference>
<keyword evidence="3" id="KW-1185">Reference proteome</keyword>
<evidence type="ECO:0000313" key="3">
    <source>
        <dbReference type="Proteomes" id="UP000290572"/>
    </source>
</evidence>
<protein>
    <submittedName>
        <fullName evidence="2">Uncharacterized protein</fullName>
    </submittedName>
</protein>
<dbReference type="EMBL" id="QBIY01012870">
    <property type="protein sequence ID" value="RXN14946.1"/>
    <property type="molecule type" value="Genomic_DNA"/>
</dbReference>
<dbReference type="AlphaFoldDB" id="A0A498M623"/>
<feature type="region of interest" description="Disordered" evidence="1">
    <location>
        <begin position="1"/>
        <end position="48"/>
    </location>
</feature>